<proteinExistence type="inferred from homology"/>
<evidence type="ECO:0000259" key="7">
    <source>
        <dbReference type="Pfam" id="PF22692"/>
    </source>
</evidence>
<dbReference type="InterPro" id="IPR012836">
    <property type="entry name" value="FlgF"/>
</dbReference>
<evidence type="ECO:0000256" key="2">
    <source>
        <dbReference type="ARBA" id="ARBA00009677"/>
    </source>
</evidence>
<evidence type="ECO:0000259" key="6">
    <source>
        <dbReference type="Pfam" id="PF06429"/>
    </source>
</evidence>
<organism evidence="8 9">
    <name type="scientific">Aestuariispira insulae</name>
    <dbReference type="NCBI Taxonomy" id="1461337"/>
    <lineage>
        <taxon>Bacteria</taxon>
        <taxon>Pseudomonadati</taxon>
        <taxon>Pseudomonadota</taxon>
        <taxon>Alphaproteobacteria</taxon>
        <taxon>Rhodospirillales</taxon>
        <taxon>Kiloniellaceae</taxon>
        <taxon>Aestuariispira</taxon>
    </lineage>
</organism>
<dbReference type="Pfam" id="PF06429">
    <property type="entry name" value="Flg_bbr_C"/>
    <property type="match status" value="1"/>
</dbReference>
<dbReference type="EMBL" id="QRDW01000002">
    <property type="protein sequence ID" value="RED52459.1"/>
    <property type="molecule type" value="Genomic_DNA"/>
</dbReference>
<dbReference type="NCBIfam" id="TIGR02490">
    <property type="entry name" value="flgF"/>
    <property type="match status" value="1"/>
</dbReference>
<evidence type="ECO:0000259" key="5">
    <source>
        <dbReference type="Pfam" id="PF00460"/>
    </source>
</evidence>
<evidence type="ECO:0000256" key="4">
    <source>
        <dbReference type="RuleBase" id="RU362116"/>
    </source>
</evidence>
<accession>A0A3D9HSM8</accession>
<keyword evidence="3 4" id="KW-0975">Bacterial flagellum</keyword>
<name>A0A3D9HSM8_9PROT</name>
<dbReference type="Proteomes" id="UP000256845">
    <property type="component" value="Unassembled WGS sequence"/>
</dbReference>
<comment type="similarity">
    <text evidence="2 4">Belongs to the flagella basal body rod proteins family.</text>
</comment>
<dbReference type="AlphaFoldDB" id="A0A3D9HSM8"/>
<comment type="subcellular location">
    <subcellularLocation>
        <location evidence="1 4">Bacterial flagellum basal body</location>
    </subcellularLocation>
</comment>
<keyword evidence="9" id="KW-1185">Reference proteome</keyword>
<comment type="subunit">
    <text evidence="4">The basal body constitutes a major portion of the flagellar organelle and consists of five rings (E,L,P,S, and M) mounted on a central rod. The rod consists of about 26 subunits of FlgG in the distal portion, and FlgB, FlgC and FlgF are thought to build up the proximal portion of the rod with about 6 subunits each.</text>
</comment>
<dbReference type="InterPro" id="IPR019776">
    <property type="entry name" value="Flagellar_basal_body_rod_CS"/>
</dbReference>
<protein>
    <recommendedName>
        <fullName evidence="4">Flagellar basal-body rod protein FlgF</fullName>
    </recommendedName>
</protein>
<dbReference type="InterPro" id="IPR010930">
    <property type="entry name" value="Flg_bb/hook_C_dom"/>
</dbReference>
<dbReference type="NCBIfam" id="TIGR03506">
    <property type="entry name" value="FlgEFG_subfam"/>
    <property type="match status" value="1"/>
</dbReference>
<dbReference type="PROSITE" id="PS00588">
    <property type="entry name" value="FLAGELLA_BB_ROD"/>
    <property type="match status" value="1"/>
</dbReference>
<evidence type="ECO:0000256" key="1">
    <source>
        <dbReference type="ARBA" id="ARBA00004117"/>
    </source>
</evidence>
<keyword evidence="8" id="KW-0282">Flagellum</keyword>
<dbReference type="InterPro" id="IPR037925">
    <property type="entry name" value="FlgE/F/G-like"/>
</dbReference>
<feature type="domain" description="Flagellar basal-body/hook protein C-terminal" evidence="6">
    <location>
        <begin position="188"/>
        <end position="231"/>
    </location>
</feature>
<dbReference type="InterPro" id="IPR001444">
    <property type="entry name" value="Flag_bb_rod_N"/>
</dbReference>
<dbReference type="RefSeq" id="WP_115935993.1">
    <property type="nucleotide sequence ID" value="NZ_QRDW01000002.1"/>
</dbReference>
<feature type="domain" description="Flagellar hook protein FlgE/F/G-like D1" evidence="7">
    <location>
        <begin position="81"/>
        <end position="145"/>
    </location>
</feature>
<evidence type="ECO:0000313" key="8">
    <source>
        <dbReference type="EMBL" id="RED52459.1"/>
    </source>
</evidence>
<sequence length="238" mass="26302">MENTSYIALSRQMTLRTEMNIVANNIANANTPAYKAEKVVFQEFLDRTKNSEKLSFVQDIGLARDIREGPLTTTGNPLDVAISGDGYFIVETPLGDRYTRHGRFQLDAGGQLVDSEGHPVKSAGAPLVVPAGQGEISIAPDGTMSTSEAVIGKLSIVKFEDEYDLKKGANGLYSTEQEPEEITSPQLVQGMLEDSNVQPIIELSRMIMVQREYQSVQNFIKQENDRMKKAIDKLSRQS</sequence>
<evidence type="ECO:0000256" key="3">
    <source>
        <dbReference type="ARBA" id="ARBA00023143"/>
    </source>
</evidence>
<dbReference type="PANTHER" id="PTHR30435:SF19">
    <property type="entry name" value="FLAGELLAR BASAL-BODY ROD PROTEIN FLGG"/>
    <property type="match status" value="1"/>
</dbReference>
<dbReference type="OrthoDB" id="9804559at2"/>
<feature type="domain" description="Flagellar basal body rod protein N-terminal" evidence="5">
    <location>
        <begin position="6"/>
        <end position="35"/>
    </location>
</feature>
<dbReference type="PANTHER" id="PTHR30435">
    <property type="entry name" value="FLAGELLAR PROTEIN"/>
    <property type="match status" value="1"/>
</dbReference>
<comment type="caution">
    <text evidence="8">The sequence shown here is derived from an EMBL/GenBank/DDBJ whole genome shotgun (WGS) entry which is preliminary data.</text>
</comment>
<dbReference type="Pfam" id="PF22692">
    <property type="entry name" value="LlgE_F_G_D1"/>
    <property type="match status" value="1"/>
</dbReference>
<dbReference type="InterPro" id="IPR020013">
    <property type="entry name" value="Flagellar_FlgE/F/G"/>
</dbReference>
<dbReference type="GO" id="GO:0030694">
    <property type="term" value="C:bacterial-type flagellum basal body, rod"/>
    <property type="evidence" value="ECO:0007669"/>
    <property type="project" value="UniProtKB-UniRule"/>
</dbReference>
<gene>
    <name evidence="8" type="ORF">DFP90_102480</name>
</gene>
<dbReference type="Pfam" id="PF00460">
    <property type="entry name" value="Flg_bb_rod"/>
    <property type="match status" value="1"/>
</dbReference>
<keyword evidence="8" id="KW-0966">Cell projection</keyword>
<dbReference type="GO" id="GO:0071978">
    <property type="term" value="P:bacterial-type flagellum-dependent swarming motility"/>
    <property type="evidence" value="ECO:0007669"/>
    <property type="project" value="TreeGrafter"/>
</dbReference>
<evidence type="ECO:0000313" key="9">
    <source>
        <dbReference type="Proteomes" id="UP000256845"/>
    </source>
</evidence>
<keyword evidence="8" id="KW-0969">Cilium</keyword>
<dbReference type="SUPFAM" id="SSF117143">
    <property type="entry name" value="Flagellar hook protein flgE"/>
    <property type="match status" value="1"/>
</dbReference>
<reference evidence="8 9" key="1">
    <citation type="submission" date="2018-07" db="EMBL/GenBank/DDBJ databases">
        <title>Genomic Encyclopedia of Type Strains, Phase III (KMG-III): the genomes of soil and plant-associated and newly described type strains.</title>
        <authorList>
            <person name="Whitman W."/>
        </authorList>
    </citation>
    <scope>NUCLEOTIDE SEQUENCE [LARGE SCALE GENOMIC DNA]</scope>
    <source>
        <strain evidence="8 9">CECT 8488</strain>
    </source>
</reference>
<dbReference type="InterPro" id="IPR053967">
    <property type="entry name" value="LlgE_F_G-like_D1"/>
</dbReference>